<comment type="caution">
    <text evidence="6">The sequence shown here is derived from an EMBL/GenBank/DDBJ whole genome shotgun (WGS) entry which is preliminary data.</text>
</comment>
<dbReference type="Gene3D" id="4.10.410.10">
    <property type="entry name" value="Pancreatic trypsin inhibitor Kunitz domain"/>
    <property type="match status" value="1"/>
</dbReference>
<dbReference type="SUPFAM" id="SSF57362">
    <property type="entry name" value="BPTI-like"/>
    <property type="match status" value="1"/>
</dbReference>
<gene>
    <name evidence="6" type="ORF">BaRGS_00032466</name>
</gene>
<organism evidence="6 7">
    <name type="scientific">Batillaria attramentaria</name>
    <dbReference type="NCBI Taxonomy" id="370345"/>
    <lineage>
        <taxon>Eukaryota</taxon>
        <taxon>Metazoa</taxon>
        <taxon>Spiralia</taxon>
        <taxon>Lophotrochozoa</taxon>
        <taxon>Mollusca</taxon>
        <taxon>Gastropoda</taxon>
        <taxon>Caenogastropoda</taxon>
        <taxon>Sorbeoconcha</taxon>
        <taxon>Cerithioidea</taxon>
        <taxon>Batillariidae</taxon>
        <taxon>Batillaria</taxon>
    </lineage>
</organism>
<sequence>MELRKGVGEIPPDAVVSFGTKTGRQRGLQGIVFGAVLSVHAEPDVEGCMKDDSKELAADQPVIPGIGFALEASIDDRVAYLEQQVSQLVMMVNMLKTQNMDLTSRVTFLETCECHPSCSFNGTTFTEGQLWAPDMCTVCECVHGRPNCRTRMDVPSCVVPCMGSPCQHSGSCLDVGPVSDMDVMTEGFQCQCPPPFTGPTCQIRHNPCVWPPAGGDCDGQLGRFYYDRITQQCLPFNYTGCGGNVNNYEHIEQCVTVAMEGACCYRTFSTSRESVVGNRQNLQLHCEATGGLEAMENGVTTTEESEVVSFYPGLVCEEAGCLAAEKNCTVGQQMYTSGETFRLGCQQCMCLDGGVLNCTCRRVDVRRELRDMTREEIVQFQRAVAQLRLSSENRVWEQFRDLYMTHRMHASGAPYFLPWHRYFLRQLEQKLQEIDCSIVLPYFDFTTDVGNFSQAIIWQANYFGGNGNESGGDCVPDHPFGDPERVGSLV</sequence>
<dbReference type="PANTHER" id="PTHR11474">
    <property type="entry name" value="TYROSINASE FAMILY MEMBER"/>
    <property type="match status" value="1"/>
</dbReference>
<accession>A0ABD0JMK0</accession>
<dbReference type="Pfam" id="PF00264">
    <property type="entry name" value="Tyrosinase"/>
    <property type="match status" value="1"/>
</dbReference>
<evidence type="ECO:0000259" key="4">
    <source>
        <dbReference type="PROSITE" id="PS50026"/>
    </source>
</evidence>
<dbReference type="PROSITE" id="PS50026">
    <property type="entry name" value="EGF_3"/>
    <property type="match status" value="1"/>
</dbReference>
<dbReference type="EMBL" id="JACVVK020000380">
    <property type="protein sequence ID" value="KAK7476273.1"/>
    <property type="molecule type" value="Genomic_DNA"/>
</dbReference>
<evidence type="ECO:0000313" key="6">
    <source>
        <dbReference type="EMBL" id="KAK7476273.1"/>
    </source>
</evidence>
<dbReference type="GO" id="GO:0046872">
    <property type="term" value="F:metal ion binding"/>
    <property type="evidence" value="ECO:0007669"/>
    <property type="project" value="UniProtKB-KW"/>
</dbReference>
<dbReference type="InterPro" id="IPR036880">
    <property type="entry name" value="Kunitz_BPTI_sf"/>
</dbReference>
<dbReference type="Gene3D" id="1.10.1280.10">
    <property type="entry name" value="Di-copper center containing domain from catechol oxidase"/>
    <property type="match status" value="1"/>
</dbReference>
<dbReference type="Pfam" id="PF00008">
    <property type="entry name" value="EGF"/>
    <property type="match status" value="1"/>
</dbReference>
<evidence type="ECO:0000259" key="5">
    <source>
        <dbReference type="PROSITE" id="PS50279"/>
    </source>
</evidence>
<dbReference type="SMART" id="SM00181">
    <property type="entry name" value="EGF"/>
    <property type="match status" value="1"/>
</dbReference>
<dbReference type="PANTHER" id="PTHR11474:SF126">
    <property type="entry name" value="TYROSINASE-LIKE PROTEIN TYR-1-RELATED"/>
    <property type="match status" value="1"/>
</dbReference>
<protein>
    <submittedName>
        <fullName evidence="6">Uncharacterized protein</fullName>
    </submittedName>
</protein>
<keyword evidence="7" id="KW-1185">Reference proteome</keyword>
<dbReference type="Proteomes" id="UP001519460">
    <property type="component" value="Unassembled WGS sequence"/>
</dbReference>
<dbReference type="CDD" id="cd00109">
    <property type="entry name" value="Kunitz-type"/>
    <property type="match status" value="1"/>
</dbReference>
<reference evidence="6 7" key="1">
    <citation type="journal article" date="2023" name="Sci. Data">
        <title>Genome assembly of the Korean intertidal mud-creeper Batillaria attramentaria.</title>
        <authorList>
            <person name="Patra A.K."/>
            <person name="Ho P.T."/>
            <person name="Jun S."/>
            <person name="Lee S.J."/>
            <person name="Kim Y."/>
            <person name="Won Y.J."/>
        </authorList>
    </citation>
    <scope>NUCLEOTIDE SEQUENCE [LARGE SCALE GENOMIC DNA]</scope>
    <source>
        <strain evidence="6">Wonlab-2016</strain>
    </source>
</reference>
<dbReference type="InterPro" id="IPR002223">
    <property type="entry name" value="Kunitz_BPTI"/>
</dbReference>
<dbReference type="PROSITE" id="PS50279">
    <property type="entry name" value="BPTI_KUNITZ_2"/>
    <property type="match status" value="1"/>
</dbReference>
<dbReference type="AlphaFoldDB" id="A0ABD0JMK0"/>
<dbReference type="PROSITE" id="PS00022">
    <property type="entry name" value="EGF_1"/>
    <property type="match status" value="1"/>
</dbReference>
<dbReference type="SUPFAM" id="SSF48056">
    <property type="entry name" value="Di-copper centre-containing domain"/>
    <property type="match status" value="1"/>
</dbReference>
<dbReference type="InterPro" id="IPR050316">
    <property type="entry name" value="Tyrosinase/Hemocyanin"/>
</dbReference>
<dbReference type="InterPro" id="IPR002227">
    <property type="entry name" value="Tyrosinase_Cu-bd"/>
</dbReference>
<keyword evidence="3" id="KW-0245">EGF-like domain</keyword>
<dbReference type="SMART" id="SM00131">
    <property type="entry name" value="KU"/>
    <property type="match status" value="1"/>
</dbReference>
<keyword evidence="3" id="KW-1015">Disulfide bond</keyword>
<evidence type="ECO:0000256" key="1">
    <source>
        <dbReference type="ARBA" id="ARBA00022723"/>
    </source>
</evidence>
<name>A0ABD0JMK0_9CAEN</name>
<dbReference type="Gene3D" id="2.10.25.10">
    <property type="entry name" value="Laminin"/>
    <property type="match status" value="1"/>
</dbReference>
<dbReference type="SUPFAM" id="SSF57196">
    <property type="entry name" value="EGF/Laminin"/>
    <property type="match status" value="1"/>
</dbReference>
<feature type="disulfide bond" evidence="3">
    <location>
        <begin position="192"/>
        <end position="201"/>
    </location>
</feature>
<dbReference type="InterPro" id="IPR000742">
    <property type="entry name" value="EGF"/>
</dbReference>
<dbReference type="CDD" id="cd00054">
    <property type="entry name" value="EGF_CA"/>
    <property type="match status" value="1"/>
</dbReference>
<evidence type="ECO:0000256" key="3">
    <source>
        <dbReference type="PROSITE-ProRule" id="PRU00076"/>
    </source>
</evidence>
<dbReference type="PROSITE" id="PS00280">
    <property type="entry name" value="BPTI_KUNITZ_1"/>
    <property type="match status" value="1"/>
</dbReference>
<proteinExistence type="predicted"/>
<comment type="caution">
    <text evidence="3">Lacks conserved residue(s) required for the propagation of feature annotation.</text>
</comment>
<feature type="domain" description="EGF-like" evidence="4">
    <location>
        <begin position="158"/>
        <end position="202"/>
    </location>
</feature>
<dbReference type="Gene3D" id="2.10.70.10">
    <property type="entry name" value="Complement Module, domain 1"/>
    <property type="match status" value="1"/>
</dbReference>
<dbReference type="Pfam" id="PF00014">
    <property type="entry name" value="Kunitz_BPTI"/>
    <property type="match status" value="1"/>
</dbReference>
<feature type="domain" description="BPTI/Kunitz inhibitor" evidence="5">
    <location>
        <begin position="208"/>
        <end position="258"/>
    </location>
</feature>
<evidence type="ECO:0000256" key="2">
    <source>
        <dbReference type="ARBA" id="ARBA00023008"/>
    </source>
</evidence>
<keyword evidence="2" id="KW-0186">Copper</keyword>
<dbReference type="InterPro" id="IPR020901">
    <property type="entry name" value="Prtase_inh_Kunz-CS"/>
</dbReference>
<dbReference type="InterPro" id="IPR008922">
    <property type="entry name" value="Di-copper_centre_dom_sf"/>
</dbReference>
<keyword evidence="1" id="KW-0479">Metal-binding</keyword>
<dbReference type="PROSITE" id="PS01186">
    <property type="entry name" value="EGF_2"/>
    <property type="match status" value="1"/>
</dbReference>
<evidence type="ECO:0000313" key="7">
    <source>
        <dbReference type="Proteomes" id="UP001519460"/>
    </source>
</evidence>